<keyword evidence="4 7" id="KW-1133">Transmembrane helix</keyword>
<evidence type="ECO:0000256" key="5">
    <source>
        <dbReference type="ARBA" id="ARBA00023136"/>
    </source>
</evidence>
<feature type="transmembrane region" description="Helical" evidence="7">
    <location>
        <begin position="356"/>
        <end position="379"/>
    </location>
</feature>
<feature type="transmembrane region" description="Helical" evidence="7">
    <location>
        <begin position="305"/>
        <end position="324"/>
    </location>
</feature>
<feature type="transmembrane region" description="Helical" evidence="7">
    <location>
        <begin position="199"/>
        <end position="220"/>
    </location>
</feature>
<evidence type="ECO:0000256" key="4">
    <source>
        <dbReference type="ARBA" id="ARBA00022989"/>
    </source>
</evidence>
<dbReference type="SUPFAM" id="SSF103473">
    <property type="entry name" value="MFS general substrate transporter"/>
    <property type="match status" value="1"/>
</dbReference>
<feature type="domain" description="Major facilitator superfamily (MFS) profile" evidence="8">
    <location>
        <begin position="13"/>
        <end position="469"/>
    </location>
</feature>
<evidence type="ECO:0000256" key="7">
    <source>
        <dbReference type="SAM" id="Phobius"/>
    </source>
</evidence>
<feature type="transmembrane region" description="Helical" evidence="7">
    <location>
        <begin position="165"/>
        <end position="187"/>
    </location>
</feature>
<dbReference type="GO" id="GO:0005886">
    <property type="term" value="C:plasma membrane"/>
    <property type="evidence" value="ECO:0007669"/>
    <property type="project" value="TreeGrafter"/>
</dbReference>
<evidence type="ECO:0000256" key="6">
    <source>
        <dbReference type="ARBA" id="ARBA00023180"/>
    </source>
</evidence>
<comment type="subcellular location">
    <subcellularLocation>
        <location evidence="1">Membrane</location>
        <topology evidence="1">Multi-pass membrane protein</topology>
    </subcellularLocation>
</comment>
<feature type="transmembrane region" description="Helical" evidence="7">
    <location>
        <begin position="266"/>
        <end position="285"/>
    </location>
</feature>
<keyword evidence="10" id="KW-1185">Reference proteome</keyword>
<sequence>MPENKKSIRFWGIFVALCILSFISALDVAIIMTALPTVTAEIGGAEKYVWIANSFVVASSVPQPLFGQFANVFGRRLPFIASTVLFALGSGVAGGASNVGMLIAGRTIQGVGAGGIYVLLDIVCCDLVPLRERGKYLGLMFSWSGLAAGMGPVVGGALAEANWRWIFYLNIPICSVALVAILLFMRLQKHTEKQEIDVLGNLIFIPSVLAVLLGLVMGGIEYPWSSWRVILPLVLGGIGWIAFHIQQHFATYPSVPERLFSNRTSATAFALTFLSSILVQASGYFLPVFFQAVLGTTVVRSGVNFLPLAFGMLVFAVIAGVLMEKLNQYKMLHAASFATAAIGFGLLTLLDESTVRWAIFQLIVGAGLGMSLSTLLPAIMAGLPETDVASSTATYSFVRTFGYVWGVTIAATIFNRVFDQNLALISSPTLREQLSGGQAYGFASQARVVRGTIAPNIWVEVIEVYRRSLRTIWWLGMGISIVCFCLVWVERSIPLRKELDTQYGLDAKTHDDPQEGEKSNNLTA</sequence>
<reference evidence="9" key="1">
    <citation type="submission" date="2021-05" db="EMBL/GenBank/DDBJ databases">
        <authorList>
            <person name="Stam R."/>
        </authorList>
    </citation>
    <scope>NUCLEOTIDE SEQUENCE</scope>
    <source>
        <strain evidence="9">CS162</strain>
    </source>
</reference>
<evidence type="ECO:0000256" key="3">
    <source>
        <dbReference type="ARBA" id="ARBA00022692"/>
    </source>
</evidence>
<feature type="transmembrane region" description="Helical" evidence="7">
    <location>
        <begin position="471"/>
        <end position="489"/>
    </location>
</feature>
<dbReference type="GeneID" id="67010892"/>
<dbReference type="PANTHER" id="PTHR23501:SF187">
    <property type="entry name" value="MAJOR FACILITATOR SUPERFAMILY (MFS) PROFILE DOMAIN-CONTAINING PROTEIN"/>
    <property type="match status" value="1"/>
</dbReference>
<dbReference type="AlphaFoldDB" id="A0A8J2IEI7"/>
<evidence type="ECO:0000256" key="1">
    <source>
        <dbReference type="ARBA" id="ARBA00004141"/>
    </source>
</evidence>
<comment type="caution">
    <text evidence="9">The sequence shown here is derived from an EMBL/GenBank/DDBJ whole genome shotgun (WGS) entry which is preliminary data.</text>
</comment>
<keyword evidence="3 7" id="KW-0812">Transmembrane</keyword>
<feature type="transmembrane region" description="Helical" evidence="7">
    <location>
        <begin position="400"/>
        <end position="418"/>
    </location>
</feature>
<proteinExistence type="predicted"/>
<dbReference type="PANTHER" id="PTHR23501">
    <property type="entry name" value="MAJOR FACILITATOR SUPERFAMILY"/>
    <property type="match status" value="1"/>
</dbReference>
<gene>
    <name evidence="9" type="ORF">ALTATR162_LOCUS10701</name>
</gene>
<dbReference type="GO" id="GO:0022857">
    <property type="term" value="F:transmembrane transporter activity"/>
    <property type="evidence" value="ECO:0007669"/>
    <property type="project" value="InterPro"/>
</dbReference>
<accession>A0A8J2IEI7</accession>
<name>A0A8J2IEI7_9PLEO</name>
<dbReference type="Proteomes" id="UP000676310">
    <property type="component" value="Unassembled WGS sequence"/>
</dbReference>
<dbReference type="Pfam" id="PF07690">
    <property type="entry name" value="MFS_1"/>
    <property type="match status" value="1"/>
</dbReference>
<dbReference type="Gene3D" id="1.20.1250.20">
    <property type="entry name" value="MFS general substrate transporter like domains"/>
    <property type="match status" value="1"/>
</dbReference>
<evidence type="ECO:0000259" key="8">
    <source>
        <dbReference type="PROSITE" id="PS50850"/>
    </source>
</evidence>
<dbReference type="Gene3D" id="1.20.1720.10">
    <property type="entry name" value="Multidrug resistance protein D"/>
    <property type="match status" value="1"/>
</dbReference>
<feature type="transmembrane region" description="Helical" evidence="7">
    <location>
        <begin position="110"/>
        <end position="129"/>
    </location>
</feature>
<feature type="transmembrane region" description="Helical" evidence="7">
    <location>
        <begin position="136"/>
        <end position="159"/>
    </location>
</feature>
<keyword evidence="5 7" id="KW-0472">Membrane</keyword>
<keyword evidence="2" id="KW-0813">Transport</keyword>
<feature type="transmembrane region" description="Helical" evidence="7">
    <location>
        <begin position="12"/>
        <end position="36"/>
    </location>
</feature>
<dbReference type="PROSITE" id="PS50850">
    <property type="entry name" value="MFS"/>
    <property type="match status" value="1"/>
</dbReference>
<dbReference type="InterPro" id="IPR036259">
    <property type="entry name" value="MFS_trans_sf"/>
</dbReference>
<dbReference type="InterPro" id="IPR020846">
    <property type="entry name" value="MFS_dom"/>
</dbReference>
<feature type="transmembrane region" description="Helical" evidence="7">
    <location>
        <begin position="226"/>
        <end position="245"/>
    </location>
</feature>
<evidence type="ECO:0000313" key="10">
    <source>
        <dbReference type="Proteomes" id="UP000676310"/>
    </source>
</evidence>
<organism evidence="9 10">
    <name type="scientific">Alternaria atra</name>
    <dbReference type="NCBI Taxonomy" id="119953"/>
    <lineage>
        <taxon>Eukaryota</taxon>
        <taxon>Fungi</taxon>
        <taxon>Dikarya</taxon>
        <taxon>Ascomycota</taxon>
        <taxon>Pezizomycotina</taxon>
        <taxon>Dothideomycetes</taxon>
        <taxon>Pleosporomycetidae</taxon>
        <taxon>Pleosporales</taxon>
        <taxon>Pleosporineae</taxon>
        <taxon>Pleosporaceae</taxon>
        <taxon>Alternaria</taxon>
        <taxon>Alternaria sect. Ulocladioides</taxon>
    </lineage>
</organism>
<dbReference type="InterPro" id="IPR011701">
    <property type="entry name" value="MFS"/>
</dbReference>
<dbReference type="EMBL" id="CAJRGZ010000029">
    <property type="protein sequence ID" value="CAG5183680.1"/>
    <property type="molecule type" value="Genomic_DNA"/>
</dbReference>
<dbReference type="OrthoDB" id="10021397at2759"/>
<keyword evidence="6" id="KW-0325">Glycoprotein</keyword>
<dbReference type="PRINTS" id="PR01036">
    <property type="entry name" value="TCRTETB"/>
</dbReference>
<dbReference type="RefSeq" id="XP_043174274.1">
    <property type="nucleotide sequence ID" value="XM_043318339.1"/>
</dbReference>
<evidence type="ECO:0000313" key="9">
    <source>
        <dbReference type="EMBL" id="CAG5183680.1"/>
    </source>
</evidence>
<feature type="transmembrane region" description="Helical" evidence="7">
    <location>
        <begin position="79"/>
        <end position="104"/>
    </location>
</feature>
<evidence type="ECO:0000256" key="2">
    <source>
        <dbReference type="ARBA" id="ARBA00022448"/>
    </source>
</evidence>
<protein>
    <recommendedName>
        <fullName evidence="8">Major facilitator superfamily (MFS) profile domain-containing protein</fullName>
    </recommendedName>
</protein>
<feature type="transmembrane region" description="Helical" evidence="7">
    <location>
        <begin position="331"/>
        <end position="350"/>
    </location>
</feature>